<comment type="caution">
    <text evidence="2">The sequence shown here is derived from an EMBL/GenBank/DDBJ whole genome shotgun (WGS) entry which is preliminary data.</text>
</comment>
<dbReference type="AlphaFoldDB" id="A0A8H4LEC6"/>
<reference evidence="2 3" key="1">
    <citation type="submission" date="2020-01" db="EMBL/GenBank/DDBJ databases">
        <title>Identification and distribution of gene clusters putatively required for synthesis of sphingolipid metabolism inhibitors in phylogenetically diverse species of the filamentous fungus Fusarium.</title>
        <authorList>
            <person name="Kim H.-S."/>
            <person name="Busman M."/>
            <person name="Brown D.W."/>
            <person name="Divon H."/>
            <person name="Uhlig S."/>
            <person name="Proctor R.H."/>
        </authorList>
    </citation>
    <scope>NUCLEOTIDE SEQUENCE [LARGE SCALE GENOMIC DNA]</scope>
    <source>
        <strain evidence="2 3">NRRL 20459</strain>
    </source>
</reference>
<protein>
    <submittedName>
        <fullName evidence="2">Uncharacterized protein</fullName>
    </submittedName>
</protein>
<feature type="region of interest" description="Disordered" evidence="1">
    <location>
        <begin position="118"/>
        <end position="150"/>
    </location>
</feature>
<accession>A0A8H4LEC6</accession>
<proteinExistence type="predicted"/>
<evidence type="ECO:0000256" key="1">
    <source>
        <dbReference type="SAM" id="MobiDB-lite"/>
    </source>
</evidence>
<feature type="compositionally biased region" description="Acidic residues" evidence="1">
    <location>
        <begin position="118"/>
        <end position="127"/>
    </location>
</feature>
<name>A0A8H4LEC6_9HYPO</name>
<feature type="compositionally biased region" description="Basic and acidic residues" evidence="1">
    <location>
        <begin position="128"/>
        <end position="147"/>
    </location>
</feature>
<evidence type="ECO:0000313" key="3">
    <source>
        <dbReference type="Proteomes" id="UP000554235"/>
    </source>
</evidence>
<gene>
    <name evidence="2" type="ORF">FALBO_5272</name>
</gene>
<dbReference type="EMBL" id="JAADYS010000687">
    <property type="protein sequence ID" value="KAF4467857.1"/>
    <property type="molecule type" value="Genomic_DNA"/>
</dbReference>
<keyword evidence="3" id="KW-1185">Reference proteome</keyword>
<dbReference type="Proteomes" id="UP000554235">
    <property type="component" value="Unassembled WGS sequence"/>
</dbReference>
<organism evidence="2 3">
    <name type="scientific">Fusarium albosuccineum</name>
    <dbReference type="NCBI Taxonomy" id="1237068"/>
    <lineage>
        <taxon>Eukaryota</taxon>
        <taxon>Fungi</taxon>
        <taxon>Dikarya</taxon>
        <taxon>Ascomycota</taxon>
        <taxon>Pezizomycotina</taxon>
        <taxon>Sordariomycetes</taxon>
        <taxon>Hypocreomycetidae</taxon>
        <taxon>Hypocreales</taxon>
        <taxon>Nectriaceae</taxon>
        <taxon>Fusarium</taxon>
        <taxon>Fusarium decemcellulare species complex</taxon>
    </lineage>
</organism>
<sequence length="197" mass="22448">MYGRWAGQGVAITIDNERLQGLRLAIIDGKDSRIHDFGDLLDNPDKLLQEIKKIMETPYSTLIGSTEHPSILGIRRQLHQRKIRFGKLNPVPELIASLGVQPFDPTLDESDRYEESDEAYESFDEKDDAPGEKDDVPGENDRIDPKQVIRTQCPLQPRLEVAFNPAYQSTENSHKHQQAIQAFRIANRDVSNDIQEK</sequence>
<evidence type="ECO:0000313" key="2">
    <source>
        <dbReference type="EMBL" id="KAF4467857.1"/>
    </source>
</evidence>